<evidence type="ECO:0000256" key="8">
    <source>
        <dbReference type="RuleBase" id="RU365088"/>
    </source>
</evidence>
<keyword evidence="11" id="KW-1185">Reference proteome</keyword>
<comment type="subcellular location">
    <subcellularLocation>
        <location evidence="8">Cell inner membrane</location>
        <topology evidence="8">Multi-pass membrane protein</topology>
    </subcellularLocation>
    <subcellularLocation>
        <location evidence="1">Cell membrane</location>
        <topology evidence="1">Multi-pass membrane protein</topology>
    </subcellularLocation>
</comment>
<evidence type="ECO:0000313" key="11">
    <source>
        <dbReference type="Proteomes" id="UP001559025"/>
    </source>
</evidence>
<dbReference type="SUPFAM" id="SSF103473">
    <property type="entry name" value="MFS general substrate transporter"/>
    <property type="match status" value="1"/>
</dbReference>
<feature type="transmembrane region" description="Helical" evidence="8">
    <location>
        <begin position="376"/>
        <end position="397"/>
    </location>
</feature>
<feature type="transmembrane region" description="Helical" evidence="8">
    <location>
        <begin position="143"/>
        <end position="162"/>
    </location>
</feature>
<evidence type="ECO:0000259" key="9">
    <source>
        <dbReference type="PROSITE" id="PS50850"/>
    </source>
</evidence>
<proteinExistence type="inferred from homology"/>
<dbReference type="NCBIfam" id="TIGR00710">
    <property type="entry name" value="efflux_Bcr_CflA"/>
    <property type="match status" value="1"/>
</dbReference>
<evidence type="ECO:0000256" key="1">
    <source>
        <dbReference type="ARBA" id="ARBA00004651"/>
    </source>
</evidence>
<evidence type="ECO:0000256" key="5">
    <source>
        <dbReference type="ARBA" id="ARBA00022692"/>
    </source>
</evidence>
<evidence type="ECO:0000256" key="3">
    <source>
        <dbReference type="ARBA" id="ARBA00022448"/>
    </source>
</evidence>
<feature type="transmembrane region" description="Helical" evidence="8">
    <location>
        <begin position="258"/>
        <end position="276"/>
    </location>
</feature>
<feature type="transmembrane region" description="Helical" evidence="8">
    <location>
        <begin position="110"/>
        <end position="131"/>
    </location>
</feature>
<evidence type="ECO:0000256" key="6">
    <source>
        <dbReference type="ARBA" id="ARBA00022989"/>
    </source>
</evidence>
<protein>
    <recommendedName>
        <fullName evidence="8">Bcr/CflA family efflux transporter</fullName>
    </recommendedName>
</protein>
<keyword evidence="4" id="KW-1003">Cell membrane</keyword>
<feature type="transmembrane region" description="Helical" evidence="8">
    <location>
        <begin position="53"/>
        <end position="73"/>
    </location>
</feature>
<keyword evidence="8" id="KW-0997">Cell inner membrane</keyword>
<keyword evidence="7 8" id="KW-0472">Membrane</keyword>
<dbReference type="InterPro" id="IPR011701">
    <property type="entry name" value="MFS"/>
</dbReference>
<name>A0ABV3WMA2_9HYPH</name>
<dbReference type="InterPro" id="IPR020846">
    <property type="entry name" value="MFS_dom"/>
</dbReference>
<evidence type="ECO:0000256" key="7">
    <source>
        <dbReference type="ARBA" id="ARBA00023136"/>
    </source>
</evidence>
<evidence type="ECO:0000256" key="2">
    <source>
        <dbReference type="ARBA" id="ARBA00006236"/>
    </source>
</evidence>
<sequence>MNVHPTAPVAAPLMSERRVSLLGALLVAIGPISMALFTPAMTEIVRAFGTTEAAVKMTLSLYFAGFALAQLVCGPLSDGFGRKPVALAFMGIYLLASALALFAPTIEFLIAARFLQGIGAAVGVAISRAIVRDLFTNERSARIMNLIGMILGIGPAFAPTLGGITMELFGWHSIFALMLLFGIVIVLVIHFMLVETVVRDVSRIRPRALIRSYGQLLRSGYFMSSGLALGGAIGAFYTLAVVLPFILMGRVGLSPTQFGLGMLFQSGAFFAGSLVVRRAMGVYGAYRIMPAGLAFIAAGSLALAVLLRVMEPSFIIVMGPVALYAFGASFILPAMSTASLAPFPHIAGAAAALGGFLQMGGGLVGGLLAALFDDPVIAIATVVPGLGILAILCWAWWRSLPEPAMASVVLARTAETPPPPAE</sequence>
<evidence type="ECO:0000256" key="4">
    <source>
        <dbReference type="ARBA" id="ARBA00022475"/>
    </source>
</evidence>
<dbReference type="Pfam" id="PF07690">
    <property type="entry name" value="MFS_1"/>
    <property type="match status" value="1"/>
</dbReference>
<dbReference type="PRINTS" id="PR01036">
    <property type="entry name" value="TCRTETB"/>
</dbReference>
<feature type="domain" description="Major facilitator superfamily (MFS) profile" evidence="9">
    <location>
        <begin position="19"/>
        <end position="402"/>
    </location>
</feature>
<feature type="transmembrane region" description="Helical" evidence="8">
    <location>
        <begin position="288"/>
        <end position="307"/>
    </location>
</feature>
<dbReference type="InterPro" id="IPR004812">
    <property type="entry name" value="Efflux_drug-R_Bcr/CmlA"/>
</dbReference>
<accession>A0ABV3WMA2</accession>
<feature type="transmembrane region" description="Helical" evidence="8">
    <location>
        <begin position="219"/>
        <end position="246"/>
    </location>
</feature>
<keyword evidence="5 8" id="KW-0812">Transmembrane</keyword>
<dbReference type="PROSITE" id="PS50850">
    <property type="entry name" value="MFS"/>
    <property type="match status" value="1"/>
</dbReference>
<dbReference type="Gene3D" id="1.20.1720.10">
    <property type="entry name" value="Multidrug resistance protein D"/>
    <property type="match status" value="1"/>
</dbReference>
<dbReference type="RefSeq" id="WP_368801225.1">
    <property type="nucleotide sequence ID" value="NZ_JAZHFV010000001.1"/>
</dbReference>
<evidence type="ECO:0000313" key="10">
    <source>
        <dbReference type="EMBL" id="MEX4005782.1"/>
    </source>
</evidence>
<dbReference type="PANTHER" id="PTHR42718:SF9">
    <property type="entry name" value="MAJOR FACILITATOR SUPERFAMILY MULTIDRUG TRANSPORTER MFSC"/>
    <property type="match status" value="1"/>
</dbReference>
<dbReference type="CDD" id="cd17320">
    <property type="entry name" value="MFS_MdfA_MDR_like"/>
    <property type="match status" value="1"/>
</dbReference>
<dbReference type="EMBL" id="JAZHFV010000001">
    <property type="protein sequence ID" value="MEX4005782.1"/>
    <property type="molecule type" value="Genomic_DNA"/>
</dbReference>
<dbReference type="Proteomes" id="UP001559025">
    <property type="component" value="Unassembled WGS sequence"/>
</dbReference>
<dbReference type="PANTHER" id="PTHR42718">
    <property type="entry name" value="MAJOR FACILITATOR SUPERFAMILY MULTIDRUG TRANSPORTER MFSC"/>
    <property type="match status" value="1"/>
</dbReference>
<comment type="caution">
    <text evidence="10">The sequence shown here is derived from an EMBL/GenBank/DDBJ whole genome shotgun (WGS) entry which is preliminary data.</text>
</comment>
<feature type="transmembrane region" description="Helical" evidence="8">
    <location>
        <begin position="346"/>
        <end position="370"/>
    </location>
</feature>
<keyword evidence="3 8" id="KW-0813">Transport</keyword>
<feature type="transmembrane region" description="Helical" evidence="8">
    <location>
        <begin position="313"/>
        <end position="334"/>
    </location>
</feature>
<gene>
    <name evidence="10" type="ORF">V1479_00615</name>
</gene>
<comment type="similarity">
    <text evidence="2 8">Belongs to the major facilitator superfamily. Bcr/CmlA family.</text>
</comment>
<feature type="transmembrane region" description="Helical" evidence="8">
    <location>
        <begin position="174"/>
        <end position="198"/>
    </location>
</feature>
<keyword evidence="6 8" id="KW-1133">Transmembrane helix</keyword>
<organism evidence="10 11">
    <name type="scientific">Neoaquamicrobium sediminum</name>
    <dbReference type="NCBI Taxonomy" id="1849104"/>
    <lineage>
        <taxon>Bacteria</taxon>
        <taxon>Pseudomonadati</taxon>
        <taxon>Pseudomonadota</taxon>
        <taxon>Alphaproteobacteria</taxon>
        <taxon>Hyphomicrobiales</taxon>
        <taxon>Phyllobacteriaceae</taxon>
        <taxon>Neoaquamicrobium</taxon>
    </lineage>
</organism>
<feature type="transmembrane region" description="Helical" evidence="8">
    <location>
        <begin position="21"/>
        <end position="41"/>
    </location>
</feature>
<dbReference type="InterPro" id="IPR036259">
    <property type="entry name" value="MFS_trans_sf"/>
</dbReference>
<feature type="transmembrane region" description="Helical" evidence="8">
    <location>
        <begin position="85"/>
        <end position="104"/>
    </location>
</feature>
<reference evidence="10 11" key="1">
    <citation type="submission" date="2024-01" db="EMBL/GenBank/DDBJ databases">
        <title>New evidence supports the origin of RcGTA from prophage.</title>
        <authorList>
            <person name="Xu Y."/>
            <person name="Liu B."/>
            <person name="Chen F."/>
        </authorList>
    </citation>
    <scope>NUCLEOTIDE SEQUENCE [LARGE SCALE GENOMIC DNA]</scope>
    <source>
        <strain evidence="10 11">CBW1107-2</strain>
    </source>
</reference>